<keyword evidence="3" id="KW-0611">Plant defense</keyword>
<evidence type="ECO:0008006" key="9">
    <source>
        <dbReference type="Google" id="ProtNLM"/>
    </source>
</evidence>
<dbReference type="SUPFAM" id="SSF52540">
    <property type="entry name" value="P-loop containing nucleoside triphosphate hydrolases"/>
    <property type="match status" value="1"/>
</dbReference>
<comment type="function">
    <text evidence="1">Confers resistance to late blight (Phytophthora infestans) races carrying the avirulence gene Avr1. Resistance proteins guard the plant against pathogens that contain an appropriate avirulence protein via an indirect interaction with this avirulence protein. That triggers a defense system including the hypersensitive response, which restricts the pathogen growth.</text>
</comment>
<keyword evidence="4" id="KW-0175">Coiled coil</keyword>
<dbReference type="PANTHER" id="PTHR36766">
    <property type="entry name" value="PLANT BROAD-SPECTRUM MILDEW RESISTANCE PROTEIN RPW8"/>
    <property type="match status" value="1"/>
</dbReference>
<dbReference type="InterPro" id="IPR027417">
    <property type="entry name" value="P-loop_NTPase"/>
</dbReference>
<feature type="coiled-coil region" evidence="4">
    <location>
        <begin position="88"/>
        <end position="115"/>
    </location>
</feature>
<dbReference type="PANTHER" id="PTHR36766:SF44">
    <property type="entry name" value="NBS-CODING RESISTANCE GENE ANALOG"/>
    <property type="match status" value="1"/>
</dbReference>
<dbReference type="Pfam" id="PF00931">
    <property type="entry name" value="NB-ARC"/>
    <property type="match status" value="1"/>
</dbReference>
<dbReference type="EMBL" id="JACEIK010003870">
    <property type="protein sequence ID" value="MCD9643370.1"/>
    <property type="molecule type" value="Genomic_DNA"/>
</dbReference>
<sequence>MSSYEYLSSQTCDPISQLQKLFREWDSLGFSPCIRKIYIDVLQALKSEQSGWHPNIQIELIAHCEAGFVETLIHSLEELPTVRKHKVSVALEDQKAILQEMLNFLRANLINLLKEALEDFDTIIIDVGFSLLVVRQHGGKGRYSCGGVCIQVPVLDFSGNIQSLQSIICLITRKSFHSNLPTIDGMGSINIILDHLKEFLNRYSDSLVSIVSQLQAIQQQLEHFQKHHNEFQYFAMQASLSGALFAGSGDIIEEDKLYGFYHRTGPGPSIVLKLELLLRSMLSNETMAAFFVEKKKLLVKAAAMHRHDRCARRSPTHTKALSTVKQSNKEITQLMMEVANIDENKVADLNCGENTKAASNWRIAAGFIPLLEWPDWVRQLWLTNYFLTGLVVSHFDVRAQCCVSQVYTRKDLLLTILRDVKKDAVISDKLPENELADKLRKLLLVKRYLILIDDVWETIAWDDLKPCFYDANNRSRIILTTQLGDVASHAKLISDPYLRRLFTPDESWMLLMNKVFHKKSCPPALEDVGKR</sequence>
<feature type="domain" description="Late blight resistance protein R1A-like N-terminal" evidence="6">
    <location>
        <begin position="31"/>
        <end position="176"/>
    </location>
</feature>
<dbReference type="InterPro" id="IPR002182">
    <property type="entry name" value="NB-ARC"/>
</dbReference>
<protein>
    <recommendedName>
        <fullName evidence="9">NB-ARC domain-containing protein</fullName>
    </recommendedName>
</protein>
<name>A0ABS8V865_DATST</name>
<proteinExistence type="predicted"/>
<evidence type="ECO:0000256" key="3">
    <source>
        <dbReference type="ARBA" id="ARBA00022821"/>
    </source>
</evidence>
<organism evidence="7 8">
    <name type="scientific">Datura stramonium</name>
    <name type="common">Jimsonweed</name>
    <name type="synonym">Common thornapple</name>
    <dbReference type="NCBI Taxonomy" id="4076"/>
    <lineage>
        <taxon>Eukaryota</taxon>
        <taxon>Viridiplantae</taxon>
        <taxon>Streptophyta</taxon>
        <taxon>Embryophyta</taxon>
        <taxon>Tracheophyta</taxon>
        <taxon>Spermatophyta</taxon>
        <taxon>Magnoliopsida</taxon>
        <taxon>eudicotyledons</taxon>
        <taxon>Gunneridae</taxon>
        <taxon>Pentapetalae</taxon>
        <taxon>asterids</taxon>
        <taxon>lamiids</taxon>
        <taxon>Solanales</taxon>
        <taxon>Solanaceae</taxon>
        <taxon>Solanoideae</taxon>
        <taxon>Datureae</taxon>
        <taxon>Datura</taxon>
    </lineage>
</organism>
<keyword evidence="2" id="KW-0381">Hypersensitive response</keyword>
<evidence type="ECO:0000256" key="1">
    <source>
        <dbReference type="ARBA" id="ARBA00002074"/>
    </source>
</evidence>
<feature type="domain" description="NB-ARC" evidence="5">
    <location>
        <begin position="391"/>
        <end position="520"/>
    </location>
</feature>
<evidence type="ECO:0000256" key="2">
    <source>
        <dbReference type="ARBA" id="ARBA00022667"/>
    </source>
</evidence>
<accession>A0ABS8V865</accession>
<comment type="caution">
    <text evidence="7">The sequence shown here is derived from an EMBL/GenBank/DDBJ whole genome shotgun (WGS) entry which is preliminary data.</text>
</comment>
<dbReference type="Pfam" id="PF12061">
    <property type="entry name" value="NB-LRR"/>
    <property type="match status" value="1"/>
</dbReference>
<evidence type="ECO:0000256" key="4">
    <source>
        <dbReference type="SAM" id="Coils"/>
    </source>
</evidence>
<evidence type="ECO:0000313" key="8">
    <source>
        <dbReference type="Proteomes" id="UP000823775"/>
    </source>
</evidence>
<reference evidence="7 8" key="1">
    <citation type="journal article" date="2021" name="BMC Genomics">
        <title>Datura genome reveals duplications of psychoactive alkaloid biosynthetic genes and high mutation rate following tissue culture.</title>
        <authorList>
            <person name="Rajewski A."/>
            <person name="Carter-House D."/>
            <person name="Stajich J."/>
            <person name="Litt A."/>
        </authorList>
    </citation>
    <scope>NUCLEOTIDE SEQUENCE [LARGE SCALE GENOMIC DNA]</scope>
    <source>
        <strain evidence="7">AR-01</strain>
    </source>
</reference>
<evidence type="ECO:0000259" key="5">
    <source>
        <dbReference type="Pfam" id="PF00931"/>
    </source>
</evidence>
<gene>
    <name evidence="7" type="ORF">HAX54_030819</name>
</gene>
<evidence type="ECO:0000313" key="7">
    <source>
        <dbReference type="EMBL" id="MCD9643370.1"/>
    </source>
</evidence>
<dbReference type="Gene3D" id="3.40.50.300">
    <property type="entry name" value="P-loop containing nucleotide triphosphate hydrolases"/>
    <property type="match status" value="1"/>
</dbReference>
<evidence type="ECO:0000259" key="6">
    <source>
        <dbReference type="Pfam" id="PF12061"/>
    </source>
</evidence>
<dbReference type="Proteomes" id="UP000823775">
    <property type="component" value="Unassembled WGS sequence"/>
</dbReference>
<keyword evidence="8" id="KW-1185">Reference proteome</keyword>
<dbReference type="InterPro" id="IPR021929">
    <property type="entry name" value="R1A-like_N"/>
</dbReference>